<dbReference type="EMBL" id="BKCJ010005039">
    <property type="protein sequence ID" value="GEU64543.1"/>
    <property type="molecule type" value="Genomic_DNA"/>
</dbReference>
<organism evidence="2">
    <name type="scientific">Tanacetum cinerariifolium</name>
    <name type="common">Dalmatian daisy</name>
    <name type="synonym">Chrysanthemum cinerariifolium</name>
    <dbReference type="NCBI Taxonomy" id="118510"/>
    <lineage>
        <taxon>Eukaryota</taxon>
        <taxon>Viridiplantae</taxon>
        <taxon>Streptophyta</taxon>
        <taxon>Embryophyta</taxon>
        <taxon>Tracheophyta</taxon>
        <taxon>Spermatophyta</taxon>
        <taxon>Magnoliopsida</taxon>
        <taxon>eudicotyledons</taxon>
        <taxon>Gunneridae</taxon>
        <taxon>Pentapetalae</taxon>
        <taxon>asterids</taxon>
        <taxon>campanulids</taxon>
        <taxon>Asterales</taxon>
        <taxon>Asteraceae</taxon>
        <taxon>Asteroideae</taxon>
        <taxon>Anthemideae</taxon>
        <taxon>Anthemidinae</taxon>
        <taxon>Tanacetum</taxon>
    </lineage>
</organism>
<comment type="caution">
    <text evidence="2">The sequence shown here is derived from an EMBL/GenBank/DDBJ whole genome shotgun (WGS) entry which is preliminary data.</text>
</comment>
<name>A0A6L2LRW0_TANCI</name>
<protein>
    <recommendedName>
        <fullName evidence="3">Reverse transcriptase Ty1/copia-type domain-containing protein</fullName>
    </recommendedName>
</protein>
<gene>
    <name evidence="2" type="ORF">Tci_036521</name>
</gene>
<reference evidence="2" key="1">
    <citation type="journal article" date="2019" name="Sci. Rep.">
        <title>Draft genome of Tanacetum cinerariifolium, the natural source of mosquito coil.</title>
        <authorList>
            <person name="Yamashiro T."/>
            <person name="Shiraishi A."/>
            <person name="Satake H."/>
            <person name="Nakayama K."/>
        </authorList>
    </citation>
    <scope>NUCLEOTIDE SEQUENCE</scope>
</reference>
<dbReference type="AlphaFoldDB" id="A0A6L2LRW0"/>
<accession>A0A6L2LRW0</accession>
<evidence type="ECO:0000256" key="1">
    <source>
        <dbReference type="SAM" id="MobiDB-lite"/>
    </source>
</evidence>
<feature type="region of interest" description="Disordered" evidence="1">
    <location>
        <begin position="810"/>
        <end position="843"/>
    </location>
</feature>
<proteinExistence type="predicted"/>
<evidence type="ECO:0000313" key="2">
    <source>
        <dbReference type="EMBL" id="GEU64543.1"/>
    </source>
</evidence>
<feature type="region of interest" description="Disordered" evidence="1">
    <location>
        <begin position="390"/>
        <end position="433"/>
    </location>
</feature>
<feature type="compositionally biased region" description="Polar residues" evidence="1">
    <location>
        <begin position="810"/>
        <end position="823"/>
    </location>
</feature>
<sequence length="966" mass="110799">MSEKILQAKENLMKSIQTFLKKFNRISFREMPKVLSQAWEKFFEIHHAQPEDTHELLRKLLKDLQIIKNSSNAIVLVLPTEEPEYSLRMRNEHLDTIPKTKSDEVIKSSVENLVPIPSEYEVTSDNENEHSIKYKEYLDNSSNAIAPVLPTEEPENSLKSLINRDTLIDSSPKFDYLLELAHIDPIPPGIEEADFDLEEETRLVKNLLYDNSSPQPSKELNVEIADMIVKFLSPSPILVRDSNSQMEEIDLFLDTDDLMPPSIEKDGYNSKGDIHFLEEFLSNDPLPIPENESSNFDHHDDLSFLRPPLEPSEIFISEGSLSLLKILGMKSLAEKFTSLMMLVQDTVYRKSPSPMFGLCSVFSMFGDTESVFSMFGDTEREAYYSTGFESKGSENSRIFEDSGRSDEEYSKDRASFKEGGSETPQDPSYVGAFNDTSTQHKSEGFQLAGQKENLECILKEIMYEHIQASRLRYLKYDSFMQRASWAKLVRVLISEGSLSLLKILGMKSLAEMFTSLMMINKEALLEFLRDDFGGFDGCVVDTLRREKGTKFSPVKGNFVLKFQLLVLSHSALEKLRILALHLGFSFPSKLWSSLGVPKSSYNRNPTLFKLLDITVHNSSTKHSLSSILISSSGKDCAQIAKNQPKTGQYQHMIRNCSRSCDRYNANLQFGVAERLSRTFRVESTWIRVEASKMLWADSVSTTYLIYRIFYVLIGLRIPEEEWRGKDTSLTHLKVFGCDSFVKVKDVCREAMKCTFIGSVSDEVRYSFQDTKSHQKSQVVLVDIPENLTENDSIVTEHGLSLEITQSLCRSSDTSEGSENNGSFEDSEDQIKKTLKMKHSPRREASRLHRKRYKARLVVKGFQQKQGVDYNEIFSLVVKMTTIREVEVLHSFIWPPSELITDDGVILERSYSQFNDRVLYVWRYRKVRAVALFKGRKVRVVVLLKGRWFEVYRDYMRRRAVKLSASK</sequence>
<feature type="compositionally biased region" description="Basic and acidic residues" evidence="1">
    <location>
        <begin position="391"/>
        <end position="420"/>
    </location>
</feature>
<evidence type="ECO:0008006" key="3">
    <source>
        <dbReference type="Google" id="ProtNLM"/>
    </source>
</evidence>